<dbReference type="PANTHER" id="PTHR31286:SF167">
    <property type="entry name" value="OS09G0268800 PROTEIN"/>
    <property type="match status" value="1"/>
</dbReference>
<dbReference type="EMBL" id="BT146707">
    <property type="protein sequence ID" value="AFK46501.1"/>
    <property type="molecule type" value="mRNA"/>
</dbReference>
<sequence>MKAFKNTIGIIWKVRKGVEICDIEKNLFTFIFFDPADKGKVLKASPWNFDKHLVILKDMDVKANPREINMNATSFWVRAYEVPVGSRTAQVAKSLGDLIGNFIEWDEAEERKLGVLSGLELR</sequence>
<dbReference type="InterPro" id="IPR025558">
    <property type="entry name" value="DUF4283"/>
</dbReference>
<proteinExistence type="evidence at transcript level"/>
<evidence type="ECO:0000259" key="1">
    <source>
        <dbReference type="Pfam" id="PF14111"/>
    </source>
</evidence>
<protein>
    <recommendedName>
        <fullName evidence="1">DUF4283 domain-containing protein</fullName>
    </recommendedName>
</protein>
<reference evidence="2" key="1">
    <citation type="submission" date="2012-05" db="EMBL/GenBank/DDBJ databases">
        <authorList>
            <person name="Krishnakumar V."/>
            <person name="Cheung F."/>
            <person name="Xiao Y."/>
            <person name="Chan A."/>
            <person name="Moskal W.A."/>
            <person name="Town C.D."/>
        </authorList>
    </citation>
    <scope>NUCLEOTIDE SEQUENCE</scope>
</reference>
<dbReference type="Pfam" id="PF14111">
    <property type="entry name" value="DUF4283"/>
    <property type="match status" value="1"/>
</dbReference>
<evidence type="ECO:0000313" key="2">
    <source>
        <dbReference type="EMBL" id="AFK46501.1"/>
    </source>
</evidence>
<accession>I3T1V9</accession>
<feature type="domain" description="DUF4283" evidence="1">
    <location>
        <begin position="2"/>
        <end position="65"/>
    </location>
</feature>
<dbReference type="AlphaFoldDB" id="I3T1V9"/>
<dbReference type="InterPro" id="IPR040256">
    <property type="entry name" value="At4g02000-like"/>
</dbReference>
<dbReference type="PANTHER" id="PTHR31286">
    <property type="entry name" value="GLYCINE-RICH CELL WALL STRUCTURAL PROTEIN 1.8-LIKE"/>
    <property type="match status" value="1"/>
</dbReference>
<name>I3T1V9_LOTJA</name>
<organism evidence="2">
    <name type="scientific">Lotus japonicus</name>
    <name type="common">Lotus corniculatus var. japonicus</name>
    <dbReference type="NCBI Taxonomy" id="34305"/>
    <lineage>
        <taxon>Eukaryota</taxon>
        <taxon>Viridiplantae</taxon>
        <taxon>Streptophyta</taxon>
        <taxon>Embryophyta</taxon>
        <taxon>Tracheophyta</taxon>
        <taxon>Spermatophyta</taxon>
        <taxon>Magnoliopsida</taxon>
        <taxon>eudicotyledons</taxon>
        <taxon>Gunneridae</taxon>
        <taxon>Pentapetalae</taxon>
        <taxon>rosids</taxon>
        <taxon>fabids</taxon>
        <taxon>Fabales</taxon>
        <taxon>Fabaceae</taxon>
        <taxon>Papilionoideae</taxon>
        <taxon>50 kb inversion clade</taxon>
        <taxon>NPAAA clade</taxon>
        <taxon>Hologalegina</taxon>
        <taxon>robinioid clade</taxon>
        <taxon>Loteae</taxon>
        <taxon>Lotus</taxon>
    </lineage>
</organism>